<dbReference type="PROSITE" id="PS50943">
    <property type="entry name" value="HTH_CROC1"/>
    <property type="match status" value="1"/>
</dbReference>
<proteinExistence type="predicted"/>
<sequence>MDLVIKQERIARGWTQEFVAQQVGVKKPTVSMIETGQRKPSYDVLVKLLDLFEYDDPRLLFAPAQAGSK</sequence>
<dbReference type="Gene3D" id="1.10.260.40">
    <property type="entry name" value="lambda repressor-like DNA-binding domains"/>
    <property type="match status" value="1"/>
</dbReference>
<reference evidence="2" key="1">
    <citation type="journal article" date="2017" name="Genome Announc.">
        <title>High-Quality Whole-Genome Sequences of the Oligo-Mouse-Microbiota Bacterial Community.</title>
        <authorList>
            <person name="Garzetti D."/>
            <person name="Brugiroux S."/>
            <person name="Bunk B."/>
            <person name="Pukall R."/>
            <person name="McCoy K.D."/>
            <person name="Macpherson A.J."/>
            <person name="Stecher B."/>
        </authorList>
    </citation>
    <scope>NUCLEOTIDE SEQUENCE</scope>
    <source>
        <strain evidence="2">KB18</strain>
    </source>
</reference>
<dbReference type="KEGG" id="amur:ADH66_05630"/>
<evidence type="ECO:0000313" key="5">
    <source>
        <dbReference type="Proteomes" id="UP000596035"/>
    </source>
</evidence>
<dbReference type="EMBL" id="CP065321">
    <property type="protein sequence ID" value="QQR29470.1"/>
    <property type="molecule type" value="Genomic_DNA"/>
</dbReference>
<dbReference type="InterPro" id="IPR001387">
    <property type="entry name" value="Cro/C1-type_HTH"/>
</dbReference>
<dbReference type="Pfam" id="PF01381">
    <property type="entry name" value="HTH_3"/>
    <property type="match status" value="1"/>
</dbReference>
<keyword evidence="4" id="KW-1185">Reference proteome</keyword>
<reference evidence="3 5" key="3">
    <citation type="submission" date="2020-11" db="EMBL/GenBank/DDBJ databases">
        <title>Closed and high quality bacterial genomes of the OMM12 community.</title>
        <authorList>
            <person name="Marbouty M."/>
            <person name="Lamy-Besnier Q."/>
            <person name="Debarbieux L."/>
            <person name="Koszul R."/>
        </authorList>
    </citation>
    <scope>NUCLEOTIDE SEQUENCE [LARGE SCALE GENOMIC DNA]</scope>
    <source>
        <strain evidence="3 5">KB18</strain>
    </source>
</reference>
<dbReference type="RefSeq" id="WP_066534591.1">
    <property type="nucleotide sequence ID" value="NZ_CP021422.1"/>
</dbReference>
<dbReference type="GO" id="GO:0003677">
    <property type="term" value="F:DNA binding"/>
    <property type="evidence" value="ECO:0007669"/>
    <property type="project" value="InterPro"/>
</dbReference>
<evidence type="ECO:0000259" key="1">
    <source>
        <dbReference type="PROSITE" id="PS50943"/>
    </source>
</evidence>
<evidence type="ECO:0000313" key="2">
    <source>
        <dbReference type="EMBL" id="ASB40184.1"/>
    </source>
</evidence>
<evidence type="ECO:0000313" key="3">
    <source>
        <dbReference type="EMBL" id="QQR29470.1"/>
    </source>
</evidence>
<dbReference type="AlphaFoldDB" id="A0A1Z2XP10"/>
<dbReference type="SMART" id="SM00530">
    <property type="entry name" value="HTH_XRE"/>
    <property type="match status" value="1"/>
</dbReference>
<dbReference type="SUPFAM" id="SSF47413">
    <property type="entry name" value="lambda repressor-like DNA-binding domains"/>
    <property type="match status" value="1"/>
</dbReference>
<evidence type="ECO:0000313" key="4">
    <source>
        <dbReference type="Proteomes" id="UP000196710"/>
    </source>
</evidence>
<name>A0A1Z2XP10_9FIRM</name>
<gene>
    <name evidence="2" type="ORF">ADH66_05630</name>
    <name evidence="3" type="ORF">I5Q82_15720</name>
</gene>
<dbReference type="EMBL" id="CP021422">
    <property type="protein sequence ID" value="ASB40184.1"/>
    <property type="molecule type" value="Genomic_DNA"/>
</dbReference>
<reference evidence="4" key="2">
    <citation type="submission" date="2017-05" db="EMBL/GenBank/DDBJ databases">
        <title>Improved OligoMM genomes.</title>
        <authorList>
            <person name="Garzetti D."/>
        </authorList>
    </citation>
    <scope>NUCLEOTIDE SEQUENCE [LARGE SCALE GENOMIC DNA]</scope>
    <source>
        <strain evidence="4">KB18</strain>
    </source>
</reference>
<organism evidence="3 5">
    <name type="scientific">Acutalibacter muris</name>
    <dbReference type="NCBI Taxonomy" id="1796620"/>
    <lineage>
        <taxon>Bacteria</taxon>
        <taxon>Bacillati</taxon>
        <taxon>Bacillota</taxon>
        <taxon>Clostridia</taxon>
        <taxon>Eubacteriales</taxon>
        <taxon>Acutalibacteraceae</taxon>
        <taxon>Acutalibacter</taxon>
    </lineage>
</organism>
<dbReference type="InterPro" id="IPR010982">
    <property type="entry name" value="Lambda_DNA-bd_dom_sf"/>
</dbReference>
<dbReference type="CDD" id="cd00093">
    <property type="entry name" value="HTH_XRE"/>
    <property type="match status" value="1"/>
</dbReference>
<accession>A0A1Z2XP10</accession>
<protein>
    <submittedName>
        <fullName evidence="2 3">Transcriptional regulator</fullName>
    </submittedName>
</protein>
<dbReference type="Proteomes" id="UP000196710">
    <property type="component" value="Chromosome"/>
</dbReference>
<dbReference type="Proteomes" id="UP000596035">
    <property type="component" value="Chromosome"/>
</dbReference>
<feature type="domain" description="HTH cro/C1-type" evidence="1">
    <location>
        <begin position="5"/>
        <end position="60"/>
    </location>
</feature>